<dbReference type="EMBL" id="NPKH01000009">
    <property type="protein sequence ID" value="PAP97159.1"/>
    <property type="molecule type" value="Genomic_DNA"/>
</dbReference>
<protein>
    <recommendedName>
        <fullName evidence="9">ABC transmembrane type-1 domain-containing protein</fullName>
    </recommendedName>
</protein>
<reference evidence="10 11" key="1">
    <citation type="submission" date="2017-08" db="EMBL/GenBank/DDBJ databases">
        <title>Mesorhizobium wenxinae sp. nov., a novel rhizobial species isolated from root nodules of chickpea (Cicer arietinum L.).</title>
        <authorList>
            <person name="Zhang J."/>
        </authorList>
    </citation>
    <scope>NUCLEOTIDE SEQUENCE [LARGE SCALE GENOMIC DNA]</scope>
    <source>
        <strain evidence="11">WYCCWR 10019</strain>
    </source>
</reference>
<proteinExistence type="inferred from homology"/>
<evidence type="ECO:0000313" key="11">
    <source>
        <dbReference type="Proteomes" id="UP000215931"/>
    </source>
</evidence>
<feature type="transmembrane region" description="Helical" evidence="8">
    <location>
        <begin position="37"/>
        <end position="60"/>
    </location>
</feature>
<gene>
    <name evidence="10" type="ORF">CIT31_02220</name>
</gene>
<dbReference type="SUPFAM" id="SSF161098">
    <property type="entry name" value="MetI-like"/>
    <property type="match status" value="1"/>
</dbReference>
<evidence type="ECO:0000256" key="3">
    <source>
        <dbReference type="ARBA" id="ARBA00022448"/>
    </source>
</evidence>
<dbReference type="Proteomes" id="UP000215931">
    <property type="component" value="Unassembled WGS sequence"/>
</dbReference>
<comment type="caution">
    <text evidence="10">The sequence shown here is derived from an EMBL/GenBank/DDBJ whole genome shotgun (WGS) entry which is preliminary data.</text>
</comment>
<keyword evidence="7 8" id="KW-0472">Membrane</keyword>
<keyword evidence="11" id="KW-1185">Reference proteome</keyword>
<evidence type="ECO:0000256" key="5">
    <source>
        <dbReference type="ARBA" id="ARBA00022692"/>
    </source>
</evidence>
<dbReference type="Pfam" id="PF00528">
    <property type="entry name" value="BPD_transp_1"/>
    <property type="match status" value="1"/>
</dbReference>
<accession>A0A271KQ64</accession>
<feature type="transmembrane region" description="Helical" evidence="8">
    <location>
        <begin position="188"/>
        <end position="209"/>
    </location>
</feature>
<dbReference type="PROSITE" id="PS50928">
    <property type="entry name" value="ABC_TM1"/>
    <property type="match status" value="1"/>
</dbReference>
<keyword evidence="6 8" id="KW-1133">Transmembrane helix</keyword>
<evidence type="ECO:0000256" key="4">
    <source>
        <dbReference type="ARBA" id="ARBA00022475"/>
    </source>
</evidence>
<evidence type="ECO:0000313" key="10">
    <source>
        <dbReference type="EMBL" id="PAP97159.1"/>
    </source>
</evidence>
<evidence type="ECO:0000256" key="7">
    <source>
        <dbReference type="ARBA" id="ARBA00023136"/>
    </source>
</evidence>
<dbReference type="InterPro" id="IPR000515">
    <property type="entry name" value="MetI-like"/>
</dbReference>
<keyword evidence="4" id="KW-1003">Cell membrane</keyword>
<evidence type="ECO:0000256" key="8">
    <source>
        <dbReference type="RuleBase" id="RU363032"/>
    </source>
</evidence>
<dbReference type="Gene3D" id="1.10.3720.10">
    <property type="entry name" value="MetI-like"/>
    <property type="match status" value="1"/>
</dbReference>
<dbReference type="GO" id="GO:0055085">
    <property type="term" value="P:transmembrane transport"/>
    <property type="evidence" value="ECO:0007669"/>
    <property type="project" value="InterPro"/>
</dbReference>
<name>A0A271KQ64_9HYPH</name>
<dbReference type="PANTHER" id="PTHR42929">
    <property type="entry name" value="INNER MEMBRANE ABC TRANSPORTER PERMEASE PROTEIN YDCU-RELATED-RELATED"/>
    <property type="match status" value="1"/>
</dbReference>
<sequence length="217" mass="23534">MTGNSLLVAGIVTICAVLLGYALAFYVALCAGPRRQILYFLMVIPLWTSFLLRAFIWRIILGREGVINSGLGWLGIAGEPISLLLFNRFSVCVALTYVFIPFVAIPVYTALEKIPRETLEASMDLGASPAYTLWRVILPLSVPGIIAGTMFTFCLSFGDFVAPALLGGPSGMMISSIIISQFGAAFDWPFGSALAIVIIVVIASAVALARWMERRYE</sequence>
<organism evidence="10 11">
    <name type="scientific">Mesorhizobium wenxiniae</name>
    <dbReference type="NCBI Taxonomy" id="2014805"/>
    <lineage>
        <taxon>Bacteria</taxon>
        <taxon>Pseudomonadati</taxon>
        <taxon>Pseudomonadota</taxon>
        <taxon>Alphaproteobacteria</taxon>
        <taxon>Hyphomicrobiales</taxon>
        <taxon>Phyllobacteriaceae</taxon>
        <taxon>Mesorhizobium</taxon>
    </lineage>
</organism>
<evidence type="ECO:0000256" key="6">
    <source>
        <dbReference type="ARBA" id="ARBA00022989"/>
    </source>
</evidence>
<keyword evidence="3 8" id="KW-0813">Transport</keyword>
<feature type="transmembrane region" description="Helical" evidence="8">
    <location>
        <begin position="66"/>
        <end position="86"/>
    </location>
</feature>
<feature type="transmembrane region" description="Helical" evidence="8">
    <location>
        <begin position="6"/>
        <end position="30"/>
    </location>
</feature>
<comment type="subcellular location">
    <subcellularLocation>
        <location evidence="1 8">Cell membrane</location>
        <topology evidence="1 8">Multi-pass membrane protein</topology>
    </subcellularLocation>
</comment>
<comment type="similarity">
    <text evidence="2">Belongs to the binding-protein-dependent transport system permease family. CysTW subfamily.</text>
</comment>
<keyword evidence="5 8" id="KW-0812">Transmembrane</keyword>
<dbReference type="AlphaFoldDB" id="A0A271KQ64"/>
<dbReference type="PANTHER" id="PTHR42929:SF1">
    <property type="entry name" value="INNER MEMBRANE ABC TRANSPORTER PERMEASE PROTEIN YDCU-RELATED"/>
    <property type="match status" value="1"/>
</dbReference>
<evidence type="ECO:0000256" key="2">
    <source>
        <dbReference type="ARBA" id="ARBA00007069"/>
    </source>
</evidence>
<evidence type="ECO:0000256" key="1">
    <source>
        <dbReference type="ARBA" id="ARBA00004651"/>
    </source>
</evidence>
<feature type="transmembrane region" description="Helical" evidence="8">
    <location>
        <begin position="131"/>
        <end position="153"/>
    </location>
</feature>
<feature type="transmembrane region" description="Helical" evidence="8">
    <location>
        <begin position="160"/>
        <end position="182"/>
    </location>
</feature>
<dbReference type="GO" id="GO:0005886">
    <property type="term" value="C:plasma membrane"/>
    <property type="evidence" value="ECO:0007669"/>
    <property type="project" value="UniProtKB-SubCell"/>
</dbReference>
<feature type="transmembrane region" description="Helical" evidence="8">
    <location>
        <begin position="93"/>
        <end position="111"/>
    </location>
</feature>
<dbReference type="OrthoDB" id="9807047at2"/>
<dbReference type="CDD" id="cd06261">
    <property type="entry name" value="TM_PBP2"/>
    <property type="match status" value="1"/>
</dbReference>
<feature type="domain" description="ABC transmembrane type-1" evidence="9">
    <location>
        <begin position="2"/>
        <end position="209"/>
    </location>
</feature>
<evidence type="ECO:0000259" key="9">
    <source>
        <dbReference type="PROSITE" id="PS50928"/>
    </source>
</evidence>
<dbReference type="InterPro" id="IPR035906">
    <property type="entry name" value="MetI-like_sf"/>
</dbReference>